<keyword evidence="2" id="KW-0813">Transport</keyword>
<protein>
    <submittedName>
        <fullName evidence="6">ABC transporter</fullName>
    </submittedName>
</protein>
<evidence type="ECO:0000256" key="2">
    <source>
        <dbReference type="ARBA" id="ARBA00022448"/>
    </source>
</evidence>
<evidence type="ECO:0000313" key="6">
    <source>
        <dbReference type="EMBL" id="RKD31620.1"/>
    </source>
</evidence>
<dbReference type="PROSITE" id="PS50893">
    <property type="entry name" value="ABC_TRANSPORTER_2"/>
    <property type="match status" value="1"/>
</dbReference>
<dbReference type="OrthoDB" id="9801958at2"/>
<dbReference type="InterPro" id="IPR027417">
    <property type="entry name" value="P-loop_NTPase"/>
</dbReference>
<dbReference type="PANTHER" id="PTHR42711:SF5">
    <property type="entry name" value="ABC TRANSPORTER ATP-BINDING PROTEIN NATA"/>
    <property type="match status" value="1"/>
</dbReference>
<organism evidence="6 7">
    <name type="scientific">Lacrimispora algidixylanolytica</name>
    <dbReference type="NCBI Taxonomy" id="94868"/>
    <lineage>
        <taxon>Bacteria</taxon>
        <taxon>Bacillati</taxon>
        <taxon>Bacillota</taxon>
        <taxon>Clostridia</taxon>
        <taxon>Lachnospirales</taxon>
        <taxon>Lachnospiraceae</taxon>
        <taxon>Lacrimispora</taxon>
    </lineage>
</organism>
<dbReference type="AlphaFoldDB" id="A0A419T231"/>
<dbReference type="PROSITE" id="PS00211">
    <property type="entry name" value="ABC_TRANSPORTER_1"/>
    <property type="match status" value="1"/>
</dbReference>
<dbReference type="InterPro" id="IPR050763">
    <property type="entry name" value="ABC_transporter_ATP-binding"/>
</dbReference>
<dbReference type="InterPro" id="IPR003593">
    <property type="entry name" value="AAA+_ATPase"/>
</dbReference>
<accession>A0A419T231</accession>
<evidence type="ECO:0000259" key="5">
    <source>
        <dbReference type="PROSITE" id="PS50893"/>
    </source>
</evidence>
<dbReference type="PANTHER" id="PTHR42711">
    <property type="entry name" value="ABC TRANSPORTER ATP-BINDING PROTEIN"/>
    <property type="match status" value="1"/>
</dbReference>
<dbReference type="GO" id="GO:0016887">
    <property type="term" value="F:ATP hydrolysis activity"/>
    <property type="evidence" value="ECO:0007669"/>
    <property type="project" value="InterPro"/>
</dbReference>
<dbReference type="InterPro" id="IPR017871">
    <property type="entry name" value="ABC_transporter-like_CS"/>
</dbReference>
<comment type="caution">
    <text evidence="6">The sequence shown here is derived from an EMBL/GenBank/DDBJ whole genome shotgun (WGS) entry which is preliminary data.</text>
</comment>
<keyword evidence="7" id="KW-1185">Reference proteome</keyword>
<dbReference type="EMBL" id="MCIA01000017">
    <property type="protein sequence ID" value="RKD31620.1"/>
    <property type="molecule type" value="Genomic_DNA"/>
</dbReference>
<evidence type="ECO:0000256" key="1">
    <source>
        <dbReference type="ARBA" id="ARBA00005417"/>
    </source>
</evidence>
<keyword evidence="3" id="KW-0547">Nucleotide-binding</keyword>
<sequence length="193" mass="21200">MELNVAHLNLSFQGLKVLSDVNFSLHSGSVYCLMGPSGSGKTSFFKILLGILEADSGLIEAPSDLKIVAVFQEDRLCEEFSPIENLTMTVPGHSKELQKRAREVLLNLLPRESLTRPVSTLSGGMKRRVAIGRALWVPSDVIVMDEPFTGLDHETKKNVMSYIKECTKDKLVIISTHQSEDASLLNGTLISLS</sequence>
<reference evidence="6 7" key="1">
    <citation type="submission" date="2016-08" db="EMBL/GenBank/DDBJ databases">
        <title>A new outlook on sporulation: Clostridium algidixylanolyticum.</title>
        <authorList>
            <person name="Poppleton D.I."/>
            <person name="Gribaldo S."/>
        </authorList>
    </citation>
    <scope>NUCLEOTIDE SEQUENCE [LARGE SCALE GENOMIC DNA]</scope>
    <source>
        <strain evidence="6 7">SPL73</strain>
    </source>
</reference>
<evidence type="ECO:0000313" key="7">
    <source>
        <dbReference type="Proteomes" id="UP000284277"/>
    </source>
</evidence>
<feature type="domain" description="ABC transporter" evidence="5">
    <location>
        <begin position="3"/>
        <end position="192"/>
    </location>
</feature>
<dbReference type="SMART" id="SM00382">
    <property type="entry name" value="AAA"/>
    <property type="match status" value="1"/>
</dbReference>
<gene>
    <name evidence="6" type="ORF">BET01_20040</name>
</gene>
<dbReference type="RefSeq" id="WP_120196985.1">
    <property type="nucleotide sequence ID" value="NZ_MCIA01000017.1"/>
</dbReference>
<evidence type="ECO:0000256" key="4">
    <source>
        <dbReference type="ARBA" id="ARBA00022840"/>
    </source>
</evidence>
<proteinExistence type="inferred from homology"/>
<keyword evidence="4" id="KW-0067">ATP-binding</keyword>
<dbReference type="SUPFAM" id="SSF52540">
    <property type="entry name" value="P-loop containing nucleoside triphosphate hydrolases"/>
    <property type="match status" value="1"/>
</dbReference>
<dbReference type="Gene3D" id="3.40.50.300">
    <property type="entry name" value="P-loop containing nucleotide triphosphate hydrolases"/>
    <property type="match status" value="1"/>
</dbReference>
<dbReference type="Pfam" id="PF00005">
    <property type="entry name" value="ABC_tran"/>
    <property type="match status" value="1"/>
</dbReference>
<evidence type="ECO:0000256" key="3">
    <source>
        <dbReference type="ARBA" id="ARBA00022741"/>
    </source>
</evidence>
<dbReference type="Proteomes" id="UP000284277">
    <property type="component" value="Unassembled WGS sequence"/>
</dbReference>
<comment type="similarity">
    <text evidence="1">Belongs to the ABC transporter superfamily.</text>
</comment>
<dbReference type="InterPro" id="IPR003439">
    <property type="entry name" value="ABC_transporter-like_ATP-bd"/>
</dbReference>
<dbReference type="GO" id="GO:0005524">
    <property type="term" value="F:ATP binding"/>
    <property type="evidence" value="ECO:0007669"/>
    <property type="project" value="UniProtKB-KW"/>
</dbReference>
<name>A0A419T231_9FIRM</name>